<dbReference type="SUPFAM" id="SSF46689">
    <property type="entry name" value="Homeodomain-like"/>
    <property type="match status" value="1"/>
</dbReference>
<comment type="caution">
    <text evidence="5">The sequence shown here is derived from an EMBL/GenBank/DDBJ whole genome shotgun (WGS) entry which is preliminary data.</text>
</comment>
<evidence type="ECO:0000313" key="5">
    <source>
        <dbReference type="EMBL" id="RBP85708.1"/>
    </source>
</evidence>
<gene>
    <name evidence="5" type="ORF">DFP80_101203</name>
</gene>
<dbReference type="PANTHER" id="PTHR47893">
    <property type="entry name" value="REGULATORY PROTEIN PCHR"/>
    <property type="match status" value="1"/>
</dbReference>
<evidence type="ECO:0000259" key="4">
    <source>
        <dbReference type="PROSITE" id="PS01124"/>
    </source>
</evidence>
<dbReference type="SMART" id="SM00342">
    <property type="entry name" value="HTH_ARAC"/>
    <property type="match status" value="1"/>
</dbReference>
<dbReference type="GO" id="GO:0003700">
    <property type="term" value="F:DNA-binding transcription factor activity"/>
    <property type="evidence" value="ECO:0007669"/>
    <property type="project" value="InterPro"/>
</dbReference>
<evidence type="ECO:0000256" key="3">
    <source>
        <dbReference type="ARBA" id="ARBA00023163"/>
    </source>
</evidence>
<dbReference type="PROSITE" id="PS00041">
    <property type="entry name" value="HTH_ARAC_FAMILY_1"/>
    <property type="match status" value="1"/>
</dbReference>
<dbReference type="AlphaFoldDB" id="A0A366JIQ8"/>
<dbReference type="InterPro" id="IPR018060">
    <property type="entry name" value="HTH_AraC"/>
</dbReference>
<dbReference type="InterPro" id="IPR053142">
    <property type="entry name" value="PchR_regulatory_protein"/>
</dbReference>
<dbReference type="PROSITE" id="PS01124">
    <property type="entry name" value="HTH_ARAC_FAMILY_2"/>
    <property type="match status" value="1"/>
</dbReference>
<organism evidence="5 6">
    <name type="scientific">Marinomonas rhizomae</name>
    <dbReference type="NCBI Taxonomy" id="491948"/>
    <lineage>
        <taxon>Bacteria</taxon>
        <taxon>Pseudomonadati</taxon>
        <taxon>Pseudomonadota</taxon>
        <taxon>Gammaproteobacteria</taxon>
        <taxon>Oceanospirillales</taxon>
        <taxon>Oceanospirillaceae</taxon>
        <taxon>Marinomonas</taxon>
    </lineage>
</organism>
<keyword evidence="2" id="KW-0238">DNA-binding</keyword>
<keyword evidence="6" id="KW-1185">Reference proteome</keyword>
<dbReference type="OrthoDB" id="6670788at2"/>
<dbReference type="PANTHER" id="PTHR47893:SF1">
    <property type="entry name" value="REGULATORY PROTEIN PCHR"/>
    <property type="match status" value="1"/>
</dbReference>
<protein>
    <submittedName>
        <fullName evidence="5">AraC family transcriptional regulator</fullName>
    </submittedName>
</protein>
<proteinExistence type="predicted"/>
<dbReference type="RefSeq" id="WP_113914947.1">
    <property type="nucleotide sequence ID" value="NZ_QNSE01000001.1"/>
</dbReference>
<dbReference type="InterPro" id="IPR020449">
    <property type="entry name" value="Tscrpt_reg_AraC-type_HTH"/>
</dbReference>
<evidence type="ECO:0000256" key="2">
    <source>
        <dbReference type="ARBA" id="ARBA00023125"/>
    </source>
</evidence>
<dbReference type="InterPro" id="IPR009057">
    <property type="entry name" value="Homeodomain-like_sf"/>
</dbReference>
<reference evidence="5 6" key="1">
    <citation type="submission" date="2018-06" db="EMBL/GenBank/DDBJ databases">
        <title>Genomic Encyclopedia of Type Strains, Phase III (KMG-III): the genomes of soil and plant-associated and newly described type strains.</title>
        <authorList>
            <person name="Whitman W."/>
        </authorList>
    </citation>
    <scope>NUCLEOTIDE SEQUENCE [LARGE SCALE GENOMIC DNA]</scope>
    <source>
        <strain evidence="5 6">CECT 7377</strain>
    </source>
</reference>
<evidence type="ECO:0000313" key="6">
    <source>
        <dbReference type="Proteomes" id="UP000252792"/>
    </source>
</evidence>
<keyword evidence="3" id="KW-0804">Transcription</keyword>
<keyword evidence="1" id="KW-0805">Transcription regulation</keyword>
<dbReference type="Gene3D" id="1.10.10.60">
    <property type="entry name" value="Homeodomain-like"/>
    <property type="match status" value="1"/>
</dbReference>
<dbReference type="GO" id="GO:0043565">
    <property type="term" value="F:sequence-specific DNA binding"/>
    <property type="evidence" value="ECO:0007669"/>
    <property type="project" value="InterPro"/>
</dbReference>
<name>A0A366JIQ8_9GAMM</name>
<dbReference type="InterPro" id="IPR018062">
    <property type="entry name" value="HTH_AraC-typ_CS"/>
</dbReference>
<dbReference type="Proteomes" id="UP000252792">
    <property type="component" value="Unassembled WGS sequence"/>
</dbReference>
<dbReference type="Pfam" id="PF12833">
    <property type="entry name" value="HTH_18"/>
    <property type="match status" value="1"/>
</dbReference>
<evidence type="ECO:0000256" key="1">
    <source>
        <dbReference type="ARBA" id="ARBA00023015"/>
    </source>
</evidence>
<dbReference type="PRINTS" id="PR00032">
    <property type="entry name" value="HTHARAC"/>
</dbReference>
<feature type="domain" description="HTH araC/xylS-type" evidence="4">
    <location>
        <begin position="190"/>
        <end position="289"/>
    </location>
</feature>
<dbReference type="EMBL" id="QNSE01000001">
    <property type="protein sequence ID" value="RBP85708.1"/>
    <property type="molecule type" value="Genomic_DNA"/>
</dbReference>
<sequence>MLYTRSLHDNDSYDDALIRDYYSGDYRFDSLKSGVAIHGGRNTYRRSVDNTVNVNPHITFIFLLKGELQFSLGKQDYHFSATDQGRCIMISLSDRTLFRRVTFAGQCDEKVVLRGMERWLKDNDAQGTLSVDVYHQAVRDWPLTLAMQTGCEQWLAARDDDNLLHKDMLGLLLLNTTWQHFIALEQGSTTPLQQSLERLLDQGIFDIQAMAEALHMSVRTLQRRAVEQLGRPLGNWVTEQRLARAKVIMLEQQKSISEAAWLVGYQHASSFIHAFRRAYGVTPKAFLEDYQAQK</sequence>
<accession>A0A366JIQ8</accession>